<protein>
    <submittedName>
        <fullName evidence="2">ATP phosphoribosyltransferase regulatory subunit</fullName>
    </submittedName>
</protein>
<dbReference type="PANTHER" id="PTHR43707:SF1">
    <property type="entry name" value="HISTIDINE--TRNA LIGASE, MITOCHONDRIAL-RELATED"/>
    <property type="match status" value="1"/>
</dbReference>
<keyword evidence="2" id="KW-0808">Transferase</keyword>
<evidence type="ECO:0000313" key="3">
    <source>
        <dbReference type="Proteomes" id="UP001589792"/>
    </source>
</evidence>
<sequence length="591" mass="68445">MDNALKQYPCQLHAYTLLPQKLLLLLTPESKEALSRLIQHIGRSYVPYYNHKYHRSGSLWEGRYNSCLIESGAYFLLAQQFTDTYAKLQPEGLGANLTWSSYGHNTGEIELARITPHNEYLQLGDSVQQQTASYRQFIQVPLSPVIQSRIQTCLEQNCVLGTPKYCQQLEALIHRHVRPRNRGRPRKHYHNQVADWVWLENQASRLLQRYSYQEIRLPLLEKWVDENVQSAFPNDHRLGSHFLCNHQALLRGEGTMGSLRAIAQHQHLQATSRLWYSGTMFRDSPKEKYHIEQYQQVGVEAFGYQHIDIELEHIMMQYDLFQALQLRPQVELKINTLGSSVEFSRFRQALRQYYQPFTPLFNEIWLRWLQHTPERLLQETDALLKILQVKAPKRDEFISPASRQRFESLTQALSRMGIPFTVDIDLYPANDYCHTLVEWHSDKLEADTLLCRGGRYDASASQQLGKPVFACGFAFMLDPIMRLLKLTHGNMLKQRLVDVVIIPSSAVAKDYALTIGCTLRKAFPQLSITNDFSYMQIKTCKKNAIRQGCRFILTVPAEASEQIEIFDKDAEQYREGNMSTMIGILSHSLNS</sequence>
<feature type="domain" description="Transposase IS200-like" evidence="1">
    <location>
        <begin position="1"/>
        <end position="80"/>
    </location>
</feature>
<dbReference type="SMART" id="SM01321">
    <property type="entry name" value="Y1_Tnp"/>
    <property type="match status" value="1"/>
</dbReference>
<keyword evidence="3" id="KW-1185">Reference proteome</keyword>
<dbReference type="EMBL" id="JBHLXG010000004">
    <property type="protein sequence ID" value="MFC0225992.1"/>
    <property type="molecule type" value="Genomic_DNA"/>
</dbReference>
<organism evidence="2 3">
    <name type="scientific">Serratia aquatilis</name>
    <dbReference type="NCBI Taxonomy" id="1737515"/>
    <lineage>
        <taxon>Bacteria</taxon>
        <taxon>Pseudomonadati</taxon>
        <taxon>Pseudomonadota</taxon>
        <taxon>Gammaproteobacteria</taxon>
        <taxon>Enterobacterales</taxon>
        <taxon>Yersiniaceae</taxon>
        <taxon>Serratia</taxon>
    </lineage>
</organism>
<evidence type="ECO:0000313" key="2">
    <source>
        <dbReference type="EMBL" id="MFC0225992.1"/>
    </source>
</evidence>
<dbReference type="Gene3D" id="3.30.930.10">
    <property type="entry name" value="Bira Bifunctional Protein, Domain 2"/>
    <property type="match status" value="1"/>
</dbReference>
<dbReference type="PANTHER" id="PTHR43707">
    <property type="entry name" value="HISTIDYL-TRNA SYNTHETASE"/>
    <property type="match status" value="1"/>
</dbReference>
<dbReference type="InterPro" id="IPR036515">
    <property type="entry name" value="Transposase_17_sf"/>
</dbReference>
<gene>
    <name evidence="2" type="ORF">ACFFJ3_05660</name>
</gene>
<dbReference type="Gene3D" id="3.30.70.1290">
    <property type="entry name" value="Transposase IS200-like"/>
    <property type="match status" value="1"/>
</dbReference>
<dbReference type="InterPro" id="IPR002686">
    <property type="entry name" value="Transposase_17"/>
</dbReference>
<dbReference type="InterPro" id="IPR045864">
    <property type="entry name" value="aa-tRNA-synth_II/BPL/LPL"/>
</dbReference>
<evidence type="ECO:0000259" key="1">
    <source>
        <dbReference type="SMART" id="SM01321"/>
    </source>
</evidence>
<dbReference type="GO" id="GO:0016757">
    <property type="term" value="F:glycosyltransferase activity"/>
    <property type="evidence" value="ECO:0007669"/>
    <property type="project" value="UniProtKB-KW"/>
</dbReference>
<comment type="caution">
    <text evidence="2">The sequence shown here is derived from an EMBL/GenBank/DDBJ whole genome shotgun (WGS) entry which is preliminary data.</text>
</comment>
<dbReference type="Proteomes" id="UP001589792">
    <property type="component" value="Unassembled WGS sequence"/>
</dbReference>
<reference evidence="2 3" key="1">
    <citation type="submission" date="2024-09" db="EMBL/GenBank/DDBJ databases">
        <authorList>
            <person name="Sun Q."/>
            <person name="Mori K."/>
        </authorList>
    </citation>
    <scope>NUCLEOTIDE SEQUENCE [LARGE SCALE GENOMIC DNA]</scope>
    <source>
        <strain evidence="2 3">CCM 8626</strain>
    </source>
</reference>
<dbReference type="InterPro" id="IPR041715">
    <property type="entry name" value="HisRS-like_core"/>
</dbReference>
<dbReference type="SUPFAM" id="SSF55681">
    <property type="entry name" value="Class II aaRS and biotin synthetases"/>
    <property type="match status" value="1"/>
</dbReference>
<dbReference type="SUPFAM" id="SSF143422">
    <property type="entry name" value="Transposase IS200-like"/>
    <property type="match status" value="1"/>
</dbReference>
<accession>A0ABV6EAG2</accession>
<dbReference type="RefSeq" id="WP_380673699.1">
    <property type="nucleotide sequence ID" value="NZ_CP173186.1"/>
</dbReference>
<keyword evidence="2" id="KW-0328">Glycosyltransferase</keyword>
<dbReference type="Pfam" id="PF13393">
    <property type="entry name" value="tRNA-synt_His"/>
    <property type="match status" value="1"/>
</dbReference>
<proteinExistence type="predicted"/>
<dbReference type="InterPro" id="IPR004516">
    <property type="entry name" value="HisRS/HisZ"/>
</dbReference>
<name>A0ABV6EAG2_9GAMM</name>